<reference evidence="3" key="1">
    <citation type="submission" date="2017-01" db="EMBL/GenBank/DDBJ databases">
        <title>Comparative genomics of anhydrobiosis in the tardigrade Hypsibius dujardini.</title>
        <authorList>
            <person name="Yoshida Y."/>
            <person name="Koutsovoulos G."/>
            <person name="Laetsch D."/>
            <person name="Stevens L."/>
            <person name="Kumar S."/>
            <person name="Horikawa D."/>
            <person name="Ishino K."/>
            <person name="Komine S."/>
            <person name="Tomita M."/>
            <person name="Blaxter M."/>
            <person name="Arakawa K."/>
        </authorList>
    </citation>
    <scope>NUCLEOTIDE SEQUENCE [LARGE SCALE GENOMIC DNA]</scope>
    <source>
        <strain evidence="3">Z151</strain>
    </source>
</reference>
<dbReference type="Proteomes" id="UP000192578">
    <property type="component" value="Unassembled WGS sequence"/>
</dbReference>
<organism evidence="2 3">
    <name type="scientific">Hypsibius exemplaris</name>
    <name type="common">Freshwater tardigrade</name>
    <dbReference type="NCBI Taxonomy" id="2072580"/>
    <lineage>
        <taxon>Eukaryota</taxon>
        <taxon>Metazoa</taxon>
        <taxon>Ecdysozoa</taxon>
        <taxon>Tardigrada</taxon>
        <taxon>Eutardigrada</taxon>
        <taxon>Parachela</taxon>
        <taxon>Hypsibioidea</taxon>
        <taxon>Hypsibiidae</taxon>
        <taxon>Hypsibius</taxon>
    </lineage>
</organism>
<protein>
    <submittedName>
        <fullName evidence="2">Uncharacterized protein</fullName>
    </submittedName>
</protein>
<evidence type="ECO:0000256" key="1">
    <source>
        <dbReference type="SAM" id="MobiDB-lite"/>
    </source>
</evidence>
<dbReference type="EMBL" id="MTYJ01000002">
    <property type="protein sequence ID" value="OQV25648.1"/>
    <property type="molecule type" value="Genomic_DNA"/>
</dbReference>
<feature type="region of interest" description="Disordered" evidence="1">
    <location>
        <begin position="71"/>
        <end position="104"/>
    </location>
</feature>
<name>A0A1W0XE09_HYPEX</name>
<accession>A0A1W0XE09</accession>
<evidence type="ECO:0000313" key="3">
    <source>
        <dbReference type="Proteomes" id="UP000192578"/>
    </source>
</evidence>
<comment type="caution">
    <text evidence="2">The sequence shown here is derived from an EMBL/GenBank/DDBJ whole genome shotgun (WGS) entry which is preliminary data.</text>
</comment>
<evidence type="ECO:0000313" key="2">
    <source>
        <dbReference type="EMBL" id="OQV25648.1"/>
    </source>
</evidence>
<sequence length="104" mass="11472">MAVSLRKQKRSILKTSFLAEVTRSANSVCEQVGRLRPDAGLHAFFDCEVGQRAHEAGAGKTLGQMYLKESSQKIKSKTPKQNAGDIRMNGSSTNYVHDSLMQDE</sequence>
<dbReference type="AlphaFoldDB" id="A0A1W0XE09"/>
<keyword evidence="3" id="KW-1185">Reference proteome</keyword>
<gene>
    <name evidence="2" type="ORF">BV898_00583</name>
</gene>
<proteinExistence type="predicted"/>